<organism evidence="2 3">
    <name type="scientific">Spirosoma fluviale</name>
    <dbReference type="NCBI Taxonomy" id="1597977"/>
    <lineage>
        <taxon>Bacteria</taxon>
        <taxon>Pseudomonadati</taxon>
        <taxon>Bacteroidota</taxon>
        <taxon>Cytophagia</taxon>
        <taxon>Cytophagales</taxon>
        <taxon>Cytophagaceae</taxon>
        <taxon>Spirosoma</taxon>
    </lineage>
</organism>
<evidence type="ECO:0000313" key="2">
    <source>
        <dbReference type="EMBL" id="SOD92083.1"/>
    </source>
</evidence>
<dbReference type="EMBL" id="OCNH01000003">
    <property type="protein sequence ID" value="SOD92083.1"/>
    <property type="molecule type" value="Genomic_DNA"/>
</dbReference>
<evidence type="ECO:0000313" key="3">
    <source>
        <dbReference type="Proteomes" id="UP000219452"/>
    </source>
</evidence>
<sequence>MMKKIVKMKLIDKWFFVIYNCYYKGEDYKNNIPAFTVTILFAFVFFSTTFLLYSLYNDFIKFIINNVAPTRSDTGSKHAGITTSNFLAALLFLVISSLMFIKNKRYIVIYETYRSNQALSSYHAKYLAFSLIILVILSPILFAFIRNYYFWRTWL</sequence>
<feature type="transmembrane region" description="Helical" evidence="1">
    <location>
        <begin position="32"/>
        <end position="56"/>
    </location>
</feature>
<feature type="transmembrane region" description="Helical" evidence="1">
    <location>
        <begin position="122"/>
        <end position="145"/>
    </location>
</feature>
<proteinExistence type="predicted"/>
<keyword evidence="3" id="KW-1185">Reference proteome</keyword>
<feature type="transmembrane region" description="Helical" evidence="1">
    <location>
        <begin position="79"/>
        <end position="101"/>
    </location>
</feature>
<evidence type="ECO:0000256" key="1">
    <source>
        <dbReference type="SAM" id="Phobius"/>
    </source>
</evidence>
<reference evidence="3" key="1">
    <citation type="submission" date="2017-09" db="EMBL/GenBank/DDBJ databases">
        <authorList>
            <person name="Varghese N."/>
            <person name="Submissions S."/>
        </authorList>
    </citation>
    <scope>NUCLEOTIDE SEQUENCE [LARGE SCALE GENOMIC DNA]</scope>
    <source>
        <strain evidence="3">DSM 29961</strain>
    </source>
</reference>
<accession>A0A286G952</accession>
<keyword evidence="1" id="KW-1133">Transmembrane helix</keyword>
<keyword evidence="1" id="KW-0812">Transmembrane</keyword>
<protein>
    <submittedName>
        <fullName evidence="2">Uncharacterized protein</fullName>
    </submittedName>
</protein>
<gene>
    <name evidence="2" type="ORF">SAMN06269250_3789</name>
</gene>
<name>A0A286G952_9BACT</name>
<dbReference type="AlphaFoldDB" id="A0A286G952"/>
<dbReference type="Proteomes" id="UP000219452">
    <property type="component" value="Unassembled WGS sequence"/>
</dbReference>
<keyword evidence="1" id="KW-0472">Membrane</keyword>